<dbReference type="Proteomes" id="UP000770717">
    <property type="component" value="Unassembled WGS sequence"/>
</dbReference>
<gene>
    <name evidence="2" type="ORF">GDO78_016679</name>
</gene>
<name>A0A8J6B087_ELECQ</name>
<feature type="transmembrane region" description="Helical" evidence="1">
    <location>
        <begin position="6"/>
        <end position="23"/>
    </location>
</feature>
<evidence type="ECO:0000313" key="3">
    <source>
        <dbReference type="Proteomes" id="UP000770717"/>
    </source>
</evidence>
<keyword evidence="1" id="KW-1133">Transmembrane helix</keyword>
<accession>A0A8J6B087</accession>
<protein>
    <submittedName>
        <fullName evidence="2">Uncharacterized protein</fullName>
    </submittedName>
</protein>
<organism evidence="2 3">
    <name type="scientific">Eleutherodactylus coqui</name>
    <name type="common">Puerto Rican coqui</name>
    <dbReference type="NCBI Taxonomy" id="57060"/>
    <lineage>
        <taxon>Eukaryota</taxon>
        <taxon>Metazoa</taxon>
        <taxon>Chordata</taxon>
        <taxon>Craniata</taxon>
        <taxon>Vertebrata</taxon>
        <taxon>Euteleostomi</taxon>
        <taxon>Amphibia</taxon>
        <taxon>Batrachia</taxon>
        <taxon>Anura</taxon>
        <taxon>Neobatrachia</taxon>
        <taxon>Hyloidea</taxon>
        <taxon>Eleutherodactylidae</taxon>
        <taxon>Eleutherodactylinae</taxon>
        <taxon>Eleutherodactylus</taxon>
        <taxon>Eleutherodactylus</taxon>
    </lineage>
</organism>
<keyword evidence="3" id="KW-1185">Reference proteome</keyword>
<comment type="caution">
    <text evidence="2">The sequence shown here is derived from an EMBL/GenBank/DDBJ whole genome shotgun (WGS) entry which is preliminary data.</text>
</comment>
<dbReference type="AlphaFoldDB" id="A0A8J6B087"/>
<keyword evidence="1" id="KW-0472">Membrane</keyword>
<keyword evidence="1" id="KW-0812">Transmembrane</keyword>
<sequence length="84" mass="10011">MPALVNYSILIQVLAYMLFNNLLKDLSWYRSQTHRLAVSWIHFLPLFEDRDNICPFPVFWDCSCSPGIFKNNGERFSNYLRCFL</sequence>
<proteinExistence type="predicted"/>
<evidence type="ECO:0000313" key="2">
    <source>
        <dbReference type="EMBL" id="KAG9461492.1"/>
    </source>
</evidence>
<evidence type="ECO:0000256" key="1">
    <source>
        <dbReference type="SAM" id="Phobius"/>
    </source>
</evidence>
<reference evidence="2" key="1">
    <citation type="thesis" date="2020" institute="ProQuest LLC" country="789 East Eisenhower Parkway, Ann Arbor, MI, USA">
        <title>Comparative Genomics and Chromosome Evolution.</title>
        <authorList>
            <person name="Mudd A.B."/>
        </authorList>
    </citation>
    <scope>NUCLEOTIDE SEQUENCE</scope>
    <source>
        <strain evidence="2">HN-11 Male</strain>
        <tissue evidence="2">Kidney and liver</tissue>
    </source>
</reference>
<dbReference type="EMBL" id="WNTK01020652">
    <property type="protein sequence ID" value="KAG9461492.1"/>
    <property type="molecule type" value="Genomic_DNA"/>
</dbReference>